<keyword evidence="3" id="KW-1185">Reference proteome</keyword>
<evidence type="ECO:0000313" key="3">
    <source>
        <dbReference type="Proteomes" id="UP000717585"/>
    </source>
</evidence>
<dbReference type="Proteomes" id="UP000717585">
    <property type="component" value="Unassembled WGS sequence"/>
</dbReference>
<evidence type="ECO:0000313" key="2">
    <source>
        <dbReference type="EMBL" id="KAG9391875.1"/>
    </source>
</evidence>
<dbReference type="AlphaFoldDB" id="A0A8J6AUG6"/>
<name>A0A8J6AUG6_9EUKA</name>
<proteinExistence type="predicted"/>
<organism evidence="2 3">
    <name type="scientific">Carpediemonas membranifera</name>
    <dbReference type="NCBI Taxonomy" id="201153"/>
    <lineage>
        <taxon>Eukaryota</taxon>
        <taxon>Metamonada</taxon>
        <taxon>Carpediemonas-like organisms</taxon>
        <taxon>Carpediemonas</taxon>
    </lineage>
</organism>
<sequence>MTNPQALMDAEDCMQILPAEIEYYVESKQESIALMETVIAQLKDRISLQEQEIEGLAKERANLVDEKAHIDKEMKAFIHSQSREAHRKYEAEINHIEAEYAATVSSNKLLSSRNMTKVADKASRIQQTTERARLVAQAVGCEA</sequence>
<comment type="caution">
    <text evidence="2">The sequence shown here is derived from an EMBL/GenBank/DDBJ whole genome shotgun (WGS) entry which is preliminary data.</text>
</comment>
<gene>
    <name evidence="2" type="ORF">J8273_6829</name>
</gene>
<accession>A0A8J6AUG6</accession>
<feature type="coiled-coil region" evidence="1">
    <location>
        <begin position="25"/>
        <end position="99"/>
    </location>
</feature>
<reference evidence="2" key="1">
    <citation type="submission" date="2021-05" db="EMBL/GenBank/DDBJ databases">
        <title>A free-living protist that lacks canonical eukaryotic 1 DNA replication and segregation systems.</title>
        <authorList>
            <person name="Salas-Leiva D.E."/>
            <person name="Tromer E.C."/>
            <person name="Curtis B.A."/>
            <person name="Jerlstrom-Hultqvist J."/>
            <person name="Kolisko M."/>
            <person name="Yi Z."/>
            <person name="Salas-Leiva J.S."/>
            <person name="Gallot-Lavallee L."/>
            <person name="Kops G.J.P.L."/>
            <person name="Archibald J.M."/>
            <person name="Simpson A.G.B."/>
            <person name="Roger A.J."/>
        </authorList>
    </citation>
    <scope>NUCLEOTIDE SEQUENCE</scope>
    <source>
        <strain evidence="2">BICM</strain>
    </source>
</reference>
<evidence type="ECO:0000256" key="1">
    <source>
        <dbReference type="SAM" id="Coils"/>
    </source>
</evidence>
<protein>
    <submittedName>
        <fullName evidence="2">Uncharacterized protein</fullName>
    </submittedName>
</protein>
<keyword evidence="1" id="KW-0175">Coiled coil</keyword>
<dbReference type="EMBL" id="JAHDYR010000047">
    <property type="protein sequence ID" value="KAG9391875.1"/>
    <property type="molecule type" value="Genomic_DNA"/>
</dbReference>